<dbReference type="AlphaFoldDB" id="A0A914Z0G1"/>
<evidence type="ECO:0000313" key="2">
    <source>
        <dbReference type="Proteomes" id="UP000887577"/>
    </source>
</evidence>
<reference evidence="3" key="1">
    <citation type="submission" date="2022-11" db="UniProtKB">
        <authorList>
            <consortium name="WormBaseParasite"/>
        </authorList>
    </citation>
    <scope>IDENTIFICATION</scope>
</reference>
<keyword evidence="1" id="KW-0732">Signal</keyword>
<evidence type="ECO:0000313" key="3">
    <source>
        <dbReference type="WBParaSite" id="PSU_v2.g3759.t1"/>
    </source>
</evidence>
<proteinExistence type="predicted"/>
<dbReference type="WBParaSite" id="PSU_v2.g3759.t1">
    <property type="protein sequence ID" value="PSU_v2.g3759.t1"/>
    <property type="gene ID" value="PSU_v2.g3759"/>
</dbReference>
<name>A0A914Z0G1_9BILA</name>
<feature type="signal peptide" evidence="1">
    <location>
        <begin position="1"/>
        <end position="19"/>
    </location>
</feature>
<sequence>MVFWLLFVISGMVVDSANADQQKIQLLPNATMEPTKIIYQSYFPLTFIVTVENSNKGIDECLGAVGAQFGIISINGKTKGINIVPSWEESMAETFQLNINFLNGNKNVASVNFTDLPFITDEDEKLVYKIIIDSSVITVFTAGALIPISQAIQPEYLPDFINQKYLSLSFFQPFQLNPLFFFFKFDKNGIIKDDFDRDVNICKFVLDYNGKYLWRPGQPFPYGQI</sequence>
<feature type="chain" id="PRO_5038104351" evidence="1">
    <location>
        <begin position="20"/>
        <end position="225"/>
    </location>
</feature>
<keyword evidence="2" id="KW-1185">Reference proteome</keyword>
<accession>A0A914Z0G1</accession>
<dbReference type="Proteomes" id="UP000887577">
    <property type="component" value="Unplaced"/>
</dbReference>
<evidence type="ECO:0000256" key="1">
    <source>
        <dbReference type="SAM" id="SignalP"/>
    </source>
</evidence>
<protein>
    <submittedName>
        <fullName evidence="3">Uncharacterized protein</fullName>
    </submittedName>
</protein>
<organism evidence="2 3">
    <name type="scientific">Panagrolaimus superbus</name>
    <dbReference type="NCBI Taxonomy" id="310955"/>
    <lineage>
        <taxon>Eukaryota</taxon>
        <taxon>Metazoa</taxon>
        <taxon>Ecdysozoa</taxon>
        <taxon>Nematoda</taxon>
        <taxon>Chromadorea</taxon>
        <taxon>Rhabditida</taxon>
        <taxon>Tylenchina</taxon>
        <taxon>Panagrolaimomorpha</taxon>
        <taxon>Panagrolaimoidea</taxon>
        <taxon>Panagrolaimidae</taxon>
        <taxon>Panagrolaimus</taxon>
    </lineage>
</organism>